<evidence type="ECO:0000256" key="6">
    <source>
        <dbReference type="RuleBase" id="RU361157"/>
    </source>
</evidence>
<comment type="similarity">
    <text evidence="6">Belongs to the ABC-2 integral membrane protein family.</text>
</comment>
<gene>
    <name evidence="8" type="ORF">ACFQKB_21205</name>
</gene>
<dbReference type="InterPro" id="IPR047817">
    <property type="entry name" value="ABC2_TM_bact-type"/>
</dbReference>
<dbReference type="PIRSF" id="PIRSF006648">
    <property type="entry name" value="DrrB"/>
    <property type="match status" value="1"/>
</dbReference>
<evidence type="ECO:0000256" key="1">
    <source>
        <dbReference type="ARBA" id="ARBA00004141"/>
    </source>
</evidence>
<dbReference type="InterPro" id="IPR051784">
    <property type="entry name" value="Nod_factor_ABC_transporter"/>
</dbReference>
<evidence type="ECO:0000256" key="2">
    <source>
        <dbReference type="ARBA" id="ARBA00022692"/>
    </source>
</evidence>
<reference evidence="9" key="1">
    <citation type="journal article" date="2019" name="Int. J. Syst. Evol. Microbiol.">
        <title>The Global Catalogue of Microorganisms (GCM) 10K type strain sequencing project: providing services to taxonomists for standard genome sequencing and annotation.</title>
        <authorList>
            <consortium name="The Broad Institute Genomics Platform"/>
            <consortium name="The Broad Institute Genome Sequencing Center for Infectious Disease"/>
            <person name="Wu L."/>
            <person name="Ma J."/>
        </authorList>
    </citation>
    <scope>NUCLEOTIDE SEQUENCE [LARGE SCALE GENOMIC DNA]</scope>
    <source>
        <strain evidence="9">JCM 3369</strain>
    </source>
</reference>
<name>A0ABW2CKH0_9ACTN</name>
<sequence length="282" mass="29689">MTALAPASGNRPLHTISFEGTAAWRGTPVRTQVRILTARSVRDLVLDRRLLAMSMVEPLLMLVAFGQVFSALARAPGFPPGVRYIDFLMPALLLTTALHSGVQAGMGIADDTRSGMLDRLRSLPIRPGSVLLARSVAGLARAVLRLAVLLAFASALFGYRPFAHPAGLLAAVALSLTVGWSLGWVFTALACWIERTEPLYAAAGLLMFPLTFASNAFVPIGQLPPWLRWTAGLNPVTHGINATRDLCLSGAVGTGALSAALTSLAIAAVTAPVAARGLNRPH</sequence>
<dbReference type="RefSeq" id="WP_175250125.1">
    <property type="nucleotide sequence ID" value="NZ_JBHSXE010000001.1"/>
</dbReference>
<comment type="caution">
    <text evidence="8">The sequence shown here is derived from an EMBL/GenBank/DDBJ whole genome shotgun (WGS) entry which is preliminary data.</text>
</comment>
<feature type="domain" description="ABC transmembrane type-2" evidence="7">
    <location>
        <begin position="49"/>
        <end position="281"/>
    </location>
</feature>
<keyword evidence="3 6" id="KW-1133">Transmembrane helix</keyword>
<feature type="transmembrane region" description="Helical" evidence="6">
    <location>
        <begin position="50"/>
        <end position="75"/>
    </location>
</feature>
<dbReference type="InterPro" id="IPR013525">
    <property type="entry name" value="ABC2_TM"/>
</dbReference>
<dbReference type="Proteomes" id="UP001596380">
    <property type="component" value="Unassembled WGS sequence"/>
</dbReference>
<feature type="transmembrane region" description="Helical" evidence="6">
    <location>
        <begin position="168"/>
        <end position="192"/>
    </location>
</feature>
<keyword evidence="6" id="KW-0813">Transport</keyword>
<evidence type="ECO:0000313" key="8">
    <source>
        <dbReference type="EMBL" id="MFC6882286.1"/>
    </source>
</evidence>
<keyword evidence="5" id="KW-0046">Antibiotic resistance</keyword>
<feature type="transmembrane region" description="Helical" evidence="6">
    <location>
        <begin position="199"/>
        <end position="220"/>
    </location>
</feature>
<evidence type="ECO:0000256" key="3">
    <source>
        <dbReference type="ARBA" id="ARBA00022989"/>
    </source>
</evidence>
<evidence type="ECO:0000313" key="9">
    <source>
        <dbReference type="Proteomes" id="UP001596380"/>
    </source>
</evidence>
<proteinExistence type="inferred from homology"/>
<evidence type="ECO:0000256" key="4">
    <source>
        <dbReference type="ARBA" id="ARBA00023136"/>
    </source>
</evidence>
<dbReference type="PROSITE" id="PS51012">
    <property type="entry name" value="ABC_TM2"/>
    <property type="match status" value="1"/>
</dbReference>
<comment type="subcellular location">
    <subcellularLocation>
        <location evidence="6">Cell membrane</location>
        <topology evidence="6">Multi-pass membrane protein</topology>
    </subcellularLocation>
    <subcellularLocation>
        <location evidence="1">Membrane</location>
        <topology evidence="1">Multi-pass membrane protein</topology>
    </subcellularLocation>
</comment>
<dbReference type="Pfam" id="PF01061">
    <property type="entry name" value="ABC2_membrane"/>
    <property type="match status" value="1"/>
</dbReference>
<keyword evidence="4 6" id="KW-0472">Membrane</keyword>
<dbReference type="InterPro" id="IPR000412">
    <property type="entry name" value="ABC_2_transport"/>
</dbReference>
<evidence type="ECO:0000259" key="7">
    <source>
        <dbReference type="PROSITE" id="PS51012"/>
    </source>
</evidence>
<keyword evidence="2 6" id="KW-0812">Transmembrane</keyword>
<dbReference type="PANTHER" id="PTHR43229">
    <property type="entry name" value="NODULATION PROTEIN J"/>
    <property type="match status" value="1"/>
</dbReference>
<feature type="transmembrane region" description="Helical" evidence="6">
    <location>
        <begin position="130"/>
        <end position="156"/>
    </location>
</feature>
<feature type="transmembrane region" description="Helical" evidence="6">
    <location>
        <begin position="87"/>
        <end position="109"/>
    </location>
</feature>
<feature type="transmembrane region" description="Helical" evidence="6">
    <location>
        <begin position="256"/>
        <end position="275"/>
    </location>
</feature>
<keyword evidence="9" id="KW-1185">Reference proteome</keyword>
<dbReference type="PANTHER" id="PTHR43229:SF2">
    <property type="entry name" value="NODULATION PROTEIN J"/>
    <property type="match status" value="1"/>
</dbReference>
<protein>
    <recommendedName>
        <fullName evidence="6">Transport permease protein</fullName>
    </recommendedName>
</protein>
<dbReference type="EMBL" id="JBHSXS010000012">
    <property type="protein sequence ID" value="MFC6882286.1"/>
    <property type="molecule type" value="Genomic_DNA"/>
</dbReference>
<keyword evidence="6" id="KW-1003">Cell membrane</keyword>
<accession>A0ABW2CKH0</accession>
<dbReference type="PRINTS" id="PR00164">
    <property type="entry name" value="ABC2TRNSPORT"/>
</dbReference>
<evidence type="ECO:0000256" key="5">
    <source>
        <dbReference type="ARBA" id="ARBA00023251"/>
    </source>
</evidence>
<organism evidence="8 9">
    <name type="scientific">Actinomadura yumaensis</name>
    <dbReference type="NCBI Taxonomy" id="111807"/>
    <lineage>
        <taxon>Bacteria</taxon>
        <taxon>Bacillati</taxon>
        <taxon>Actinomycetota</taxon>
        <taxon>Actinomycetes</taxon>
        <taxon>Streptosporangiales</taxon>
        <taxon>Thermomonosporaceae</taxon>
        <taxon>Actinomadura</taxon>
    </lineage>
</organism>